<evidence type="ECO:0000313" key="3">
    <source>
        <dbReference type="EMBL" id="GMI72561.1"/>
    </source>
</evidence>
<feature type="domain" description="CCHC-type" evidence="2">
    <location>
        <begin position="146"/>
        <end position="160"/>
    </location>
</feature>
<dbReference type="InterPro" id="IPR001878">
    <property type="entry name" value="Znf_CCHC"/>
</dbReference>
<keyword evidence="1" id="KW-0479">Metal-binding</keyword>
<protein>
    <recommendedName>
        <fullName evidence="2">CCHC-type domain-containing protein</fullName>
    </recommendedName>
</protein>
<dbReference type="SUPFAM" id="SSF57756">
    <property type="entry name" value="Retrovirus zinc finger-like domains"/>
    <property type="match status" value="1"/>
</dbReference>
<dbReference type="Proteomes" id="UP001165190">
    <property type="component" value="Unassembled WGS sequence"/>
</dbReference>
<dbReference type="EMBL" id="BSYR01000010">
    <property type="protein sequence ID" value="GMI72561.1"/>
    <property type="molecule type" value="Genomic_DNA"/>
</dbReference>
<dbReference type="Pfam" id="PF14223">
    <property type="entry name" value="Retrotran_gag_2"/>
    <property type="match status" value="1"/>
</dbReference>
<evidence type="ECO:0000259" key="2">
    <source>
        <dbReference type="PROSITE" id="PS50158"/>
    </source>
</evidence>
<dbReference type="PANTHER" id="PTHR47592">
    <property type="entry name" value="PBF68 PROTEIN"/>
    <property type="match status" value="1"/>
</dbReference>
<keyword evidence="4" id="KW-1185">Reference proteome</keyword>
<dbReference type="InterPro" id="IPR054722">
    <property type="entry name" value="PolX-like_BBD"/>
</dbReference>
<dbReference type="GO" id="GO:0008270">
    <property type="term" value="F:zinc ion binding"/>
    <property type="evidence" value="ECO:0007669"/>
    <property type="project" value="UniProtKB-KW"/>
</dbReference>
<organism evidence="3 4">
    <name type="scientific">Hibiscus trionum</name>
    <name type="common">Flower of an hour</name>
    <dbReference type="NCBI Taxonomy" id="183268"/>
    <lineage>
        <taxon>Eukaryota</taxon>
        <taxon>Viridiplantae</taxon>
        <taxon>Streptophyta</taxon>
        <taxon>Embryophyta</taxon>
        <taxon>Tracheophyta</taxon>
        <taxon>Spermatophyta</taxon>
        <taxon>Magnoliopsida</taxon>
        <taxon>eudicotyledons</taxon>
        <taxon>Gunneridae</taxon>
        <taxon>Pentapetalae</taxon>
        <taxon>rosids</taxon>
        <taxon>malvids</taxon>
        <taxon>Malvales</taxon>
        <taxon>Malvaceae</taxon>
        <taxon>Malvoideae</taxon>
        <taxon>Hibiscus</taxon>
    </lineage>
</organism>
<dbReference type="Pfam" id="PF22936">
    <property type="entry name" value="Pol_BBD"/>
    <property type="match status" value="1"/>
</dbReference>
<dbReference type="Gene3D" id="4.10.60.10">
    <property type="entry name" value="Zinc finger, CCHC-type"/>
    <property type="match status" value="1"/>
</dbReference>
<evidence type="ECO:0000256" key="1">
    <source>
        <dbReference type="PROSITE-ProRule" id="PRU00047"/>
    </source>
</evidence>
<dbReference type="PROSITE" id="PS50158">
    <property type="entry name" value="ZF_CCHC"/>
    <property type="match status" value="1"/>
</dbReference>
<keyword evidence="1" id="KW-0862">Zinc</keyword>
<comment type="caution">
    <text evidence="3">The sequence shown here is derived from an EMBL/GenBank/DDBJ whole genome shotgun (WGS) entry which is preliminary data.</text>
</comment>
<evidence type="ECO:0000313" key="4">
    <source>
        <dbReference type="Proteomes" id="UP001165190"/>
    </source>
</evidence>
<dbReference type="InterPro" id="IPR025724">
    <property type="entry name" value="GAG-pre-integrase_dom"/>
</dbReference>
<accession>A0A9W7LQR3</accession>
<dbReference type="PANTHER" id="PTHR47592:SF27">
    <property type="entry name" value="OS08G0421700 PROTEIN"/>
    <property type="match status" value="1"/>
</dbReference>
<name>A0A9W7LQR3_HIBTR</name>
<sequence>MTEDVEVKVQINEYHKLLEDLKSENITLPEEFVTGLLIEKLPPSWNDYKQQLKHKHKQLSLKELITRIIIEKTNRKEVMNANKREFTTRANLIEGNARRGMSFKHNSRFRNHAMPKSNNSRNNVMPRNHAMPKFNNPTFKKKGNCCYVCGKPGHYAHQCRHRKGRHENPAQSNVNLVEADEIIVAVVSQANIVTNMTEWVIDSGATRHIRGNKNVFTSYTPIKEGEESVYLGDSRTTSVLGKGKVMLKLTSGKTLALSDVFYVPDIRINLVSVALLGKAGIKIFFESDKVILTKSNNFVGKGYCKNGLFVLNVSEIMNVNASSSSAYLIDSYDLWHARLGHLNVSYLKNMQFLGLISSTNNSLQKCETCAEAKQTKKSCAPTHRET</sequence>
<dbReference type="OrthoDB" id="1002273at2759"/>
<proteinExistence type="predicted"/>
<reference evidence="3" key="1">
    <citation type="submission" date="2023-05" db="EMBL/GenBank/DDBJ databases">
        <title>Genome and transcriptome analyses reveal genes involved in the formation of fine ridges on petal epidermal cells in Hibiscus trionum.</title>
        <authorList>
            <person name="Koshimizu S."/>
            <person name="Masuda S."/>
            <person name="Ishii T."/>
            <person name="Shirasu K."/>
            <person name="Hoshino A."/>
            <person name="Arita M."/>
        </authorList>
    </citation>
    <scope>NUCLEOTIDE SEQUENCE</scope>
    <source>
        <strain evidence="3">Hamamatsu line</strain>
    </source>
</reference>
<dbReference type="InterPro" id="IPR036875">
    <property type="entry name" value="Znf_CCHC_sf"/>
</dbReference>
<dbReference type="Pfam" id="PF13976">
    <property type="entry name" value="gag_pre-integrs"/>
    <property type="match status" value="1"/>
</dbReference>
<dbReference type="AlphaFoldDB" id="A0A9W7LQR3"/>
<dbReference type="GO" id="GO:0003676">
    <property type="term" value="F:nucleic acid binding"/>
    <property type="evidence" value="ECO:0007669"/>
    <property type="project" value="InterPro"/>
</dbReference>
<keyword evidence="1" id="KW-0863">Zinc-finger</keyword>
<gene>
    <name evidence="3" type="ORF">HRI_000925400</name>
</gene>